<dbReference type="PANTHER" id="PTHR23028:SF53">
    <property type="entry name" value="ACYL_TRANSF_3 DOMAIN-CONTAINING PROTEIN"/>
    <property type="match status" value="1"/>
</dbReference>
<dbReference type="GO" id="GO:0009103">
    <property type="term" value="P:lipopolysaccharide biosynthetic process"/>
    <property type="evidence" value="ECO:0007669"/>
    <property type="project" value="TreeGrafter"/>
</dbReference>
<proteinExistence type="predicted"/>
<accession>A0A1X0D326</accession>
<keyword evidence="4" id="KW-0808">Transferase</keyword>
<dbReference type="STRING" id="81858.BST23_10720"/>
<dbReference type="InterPro" id="IPR050879">
    <property type="entry name" value="Acyltransferase_3"/>
</dbReference>
<feature type="transmembrane region" description="Helical" evidence="1">
    <location>
        <begin position="48"/>
        <end position="66"/>
    </location>
</feature>
<feature type="transmembrane region" description="Helical" evidence="1">
    <location>
        <begin position="25"/>
        <end position="42"/>
    </location>
</feature>
<feature type="domain" description="Acyltransferase 3" evidence="2">
    <location>
        <begin position="24"/>
        <end position="358"/>
    </location>
</feature>
<evidence type="ECO:0000313" key="5">
    <source>
        <dbReference type="Proteomes" id="UP000192772"/>
    </source>
</evidence>
<feature type="transmembrane region" description="Helical" evidence="1">
    <location>
        <begin position="245"/>
        <end position="264"/>
    </location>
</feature>
<feature type="transmembrane region" description="Helical" evidence="1">
    <location>
        <begin position="86"/>
        <end position="107"/>
    </location>
</feature>
<feature type="transmembrane region" description="Helical" evidence="1">
    <location>
        <begin position="219"/>
        <end position="238"/>
    </location>
</feature>
<keyword evidence="1" id="KW-0472">Membrane</keyword>
<dbReference type="InterPro" id="IPR043968">
    <property type="entry name" value="SGNH"/>
</dbReference>
<feature type="transmembrane region" description="Helical" evidence="1">
    <location>
        <begin position="157"/>
        <end position="176"/>
    </location>
</feature>
<evidence type="ECO:0000313" key="4">
    <source>
        <dbReference type="EMBL" id="ORA66180.1"/>
    </source>
</evidence>
<evidence type="ECO:0000259" key="2">
    <source>
        <dbReference type="Pfam" id="PF01757"/>
    </source>
</evidence>
<feature type="transmembrane region" description="Helical" evidence="1">
    <location>
        <begin position="342"/>
        <end position="361"/>
    </location>
</feature>
<dbReference type="AlphaFoldDB" id="A0A1X0D326"/>
<dbReference type="GO" id="GO:0016020">
    <property type="term" value="C:membrane"/>
    <property type="evidence" value="ECO:0007669"/>
    <property type="project" value="TreeGrafter"/>
</dbReference>
<dbReference type="OrthoDB" id="3404679at2"/>
<dbReference type="GO" id="GO:0016747">
    <property type="term" value="F:acyltransferase activity, transferring groups other than amino-acyl groups"/>
    <property type="evidence" value="ECO:0007669"/>
    <property type="project" value="InterPro"/>
</dbReference>
<dbReference type="Proteomes" id="UP000192772">
    <property type="component" value="Unassembled WGS sequence"/>
</dbReference>
<dbReference type="Pfam" id="PF01757">
    <property type="entry name" value="Acyl_transf_3"/>
    <property type="match status" value="1"/>
</dbReference>
<evidence type="ECO:0000259" key="3">
    <source>
        <dbReference type="Pfam" id="PF19040"/>
    </source>
</evidence>
<evidence type="ECO:0000256" key="1">
    <source>
        <dbReference type="SAM" id="Phobius"/>
    </source>
</evidence>
<protein>
    <submittedName>
        <fullName evidence="4">Acyltransferase</fullName>
    </submittedName>
</protein>
<feature type="domain" description="SGNH" evidence="3">
    <location>
        <begin position="476"/>
        <end position="694"/>
    </location>
</feature>
<dbReference type="EMBL" id="MVHP01000010">
    <property type="protein sequence ID" value="ORA66180.1"/>
    <property type="molecule type" value="Genomic_DNA"/>
</dbReference>
<keyword evidence="4" id="KW-0012">Acyltransferase</keyword>
<keyword evidence="1" id="KW-1133">Transmembrane helix</keyword>
<dbReference type="RefSeq" id="WP_083042918.1">
    <property type="nucleotide sequence ID" value="NZ_MVHP01000010.1"/>
</dbReference>
<feature type="transmembrane region" description="Helical" evidence="1">
    <location>
        <begin position="188"/>
        <end position="207"/>
    </location>
</feature>
<dbReference type="PANTHER" id="PTHR23028">
    <property type="entry name" value="ACETYLTRANSFERASE"/>
    <property type="match status" value="1"/>
</dbReference>
<keyword evidence="1" id="KW-0812">Transmembrane</keyword>
<feature type="transmembrane region" description="Helical" evidence="1">
    <location>
        <begin position="270"/>
        <end position="290"/>
    </location>
</feature>
<dbReference type="InterPro" id="IPR002656">
    <property type="entry name" value="Acyl_transf_3_dom"/>
</dbReference>
<sequence>MRTPVPAVKPYPAARTVHRRVRDDLNGLRGIAIALVVVYHIWFGRVSGGVDVFLVLSGFFLGGRLLRQAADPGADEPLPSALLRLVRRLCPALVVVLAASAVLTVLIQPQTRWETFADQSLASLGYYQNWYLAITSSDYLRADQSVSPLQHIWSMSVQGQFFVAMLLIAWLVAFVTGRHGWSARRRRVLVAVTAVATVASFAYAVFAHHLDQASAYYDSFARAWQLLAGVLAAAMISAVRMPGRLRVVTALAGVVLLFSCGILLDGAAQFPGPWALVPVGATLLLIFSGAGTEANLPWPNRLMATPALVTLGAMAYALYLWHWPLLIFSMTLLDRHTVGLRGGVLVFAASLLLAYLTLRLVEDPLRMPSAATTPAAQPVHERPRRLTAISGTAVVLLAVTLCVTAFGWRQHIADIRANGNELQSLSPRDYPGARAVLEPVRVPDLPMRPTILEAAEDLPATTVDGYITDFAGTEVIRCTYGDPGAARTIALAGGSHSEHWIAALDLLGVRHGFRVVTYLKMGCPLTTDDDPRNAVTQEPYPECRAWMPEVMAALIADRPDFVFTTTTRPRPDGPGDMVPDGYLGIWDVLDANDIAILGLRDTPWMFRDGALVAPVDCLAEGGDAEFCGLPRHEALAERNPTLEHVDRYRAMTVLDLTDAVCRLDICRAVEGNVLVYHDAHHLSSTYVRTLADELGRQLSDATGWW</sequence>
<gene>
    <name evidence="4" type="ORF">BST23_10720</name>
</gene>
<comment type="caution">
    <text evidence="4">The sequence shown here is derived from an EMBL/GenBank/DDBJ whole genome shotgun (WGS) entry which is preliminary data.</text>
</comment>
<organism evidence="4 5">
    <name type="scientific">Mycolicibacterium elephantis</name>
    <dbReference type="NCBI Taxonomy" id="81858"/>
    <lineage>
        <taxon>Bacteria</taxon>
        <taxon>Bacillati</taxon>
        <taxon>Actinomycetota</taxon>
        <taxon>Actinomycetes</taxon>
        <taxon>Mycobacteriales</taxon>
        <taxon>Mycobacteriaceae</taxon>
        <taxon>Mycolicibacterium</taxon>
    </lineage>
</organism>
<dbReference type="Pfam" id="PF19040">
    <property type="entry name" value="SGNH"/>
    <property type="match status" value="1"/>
</dbReference>
<feature type="transmembrane region" description="Helical" evidence="1">
    <location>
        <begin position="302"/>
        <end position="322"/>
    </location>
</feature>
<reference evidence="4 5" key="1">
    <citation type="submission" date="2017-02" db="EMBL/GenBank/DDBJ databases">
        <title>The new phylogeny of genus Mycobacterium.</title>
        <authorList>
            <person name="Tortoli E."/>
            <person name="Trovato A."/>
            <person name="Cirillo D.M."/>
        </authorList>
    </citation>
    <scope>NUCLEOTIDE SEQUENCE [LARGE SCALE GENOMIC DNA]</scope>
    <source>
        <strain evidence="4 5">FI-09383</strain>
    </source>
</reference>
<feature type="transmembrane region" description="Helical" evidence="1">
    <location>
        <begin position="386"/>
        <end position="408"/>
    </location>
</feature>
<name>A0A1X0D326_9MYCO</name>